<reference evidence="3 4" key="1">
    <citation type="journal article" date="2019" name="Nat. Ecol. Evol.">
        <title>Megaphylogeny resolves global patterns of mushroom evolution.</title>
        <authorList>
            <person name="Varga T."/>
            <person name="Krizsan K."/>
            <person name="Foldi C."/>
            <person name="Dima B."/>
            <person name="Sanchez-Garcia M."/>
            <person name="Sanchez-Ramirez S."/>
            <person name="Szollosi G.J."/>
            <person name="Szarkandi J.G."/>
            <person name="Papp V."/>
            <person name="Albert L."/>
            <person name="Andreopoulos W."/>
            <person name="Angelini C."/>
            <person name="Antonin V."/>
            <person name="Barry K.W."/>
            <person name="Bougher N.L."/>
            <person name="Buchanan P."/>
            <person name="Buyck B."/>
            <person name="Bense V."/>
            <person name="Catcheside P."/>
            <person name="Chovatia M."/>
            <person name="Cooper J."/>
            <person name="Damon W."/>
            <person name="Desjardin D."/>
            <person name="Finy P."/>
            <person name="Geml J."/>
            <person name="Haridas S."/>
            <person name="Hughes K."/>
            <person name="Justo A."/>
            <person name="Karasinski D."/>
            <person name="Kautmanova I."/>
            <person name="Kiss B."/>
            <person name="Kocsube S."/>
            <person name="Kotiranta H."/>
            <person name="LaButti K.M."/>
            <person name="Lechner B.E."/>
            <person name="Liimatainen K."/>
            <person name="Lipzen A."/>
            <person name="Lukacs Z."/>
            <person name="Mihaltcheva S."/>
            <person name="Morgado L.N."/>
            <person name="Niskanen T."/>
            <person name="Noordeloos M.E."/>
            <person name="Ohm R.A."/>
            <person name="Ortiz-Santana B."/>
            <person name="Ovrebo C."/>
            <person name="Racz N."/>
            <person name="Riley R."/>
            <person name="Savchenko A."/>
            <person name="Shiryaev A."/>
            <person name="Soop K."/>
            <person name="Spirin V."/>
            <person name="Szebenyi C."/>
            <person name="Tomsovsky M."/>
            <person name="Tulloss R.E."/>
            <person name="Uehling J."/>
            <person name="Grigoriev I.V."/>
            <person name="Vagvolgyi C."/>
            <person name="Papp T."/>
            <person name="Martin F.M."/>
            <person name="Miettinen O."/>
            <person name="Hibbett D.S."/>
            <person name="Nagy L.G."/>
        </authorList>
    </citation>
    <scope>NUCLEOTIDE SEQUENCE [LARGE SCALE GENOMIC DNA]</scope>
    <source>
        <strain evidence="3 4">CBS 121175</strain>
    </source>
</reference>
<dbReference type="AlphaFoldDB" id="A0A5C3KTL4"/>
<accession>A0A5C3KTL4</accession>
<name>A0A5C3KTL4_COPMA</name>
<evidence type="ECO:0000313" key="4">
    <source>
        <dbReference type="Proteomes" id="UP000307440"/>
    </source>
</evidence>
<feature type="compositionally biased region" description="Polar residues" evidence="1">
    <location>
        <begin position="42"/>
        <end position="52"/>
    </location>
</feature>
<proteinExistence type="predicted"/>
<dbReference type="OrthoDB" id="2322499at2759"/>
<evidence type="ECO:0000256" key="1">
    <source>
        <dbReference type="SAM" id="MobiDB-lite"/>
    </source>
</evidence>
<sequence>MASRLVPASYRSDSWFVDETTGVRCHIFRWDTKCCSDGPTGSDCSQTRQQETLGADTSRKRSTSKANSRESHGFLERMDEMPLDIVYEFCSVKNVKTIYWGCRVRCCSRCIKQQFVTLDELVPWIPEEIHIKKPASIFPYTVLTDYNVCQPSKRALYFAPKAKQYLAELSQLIASSSDKKAVDTWLQNKRQLQLERIKHASLCEHWYEHWVERPPPGFLAQIPLFDLCVTLVLSVVLVYLWKDALLG</sequence>
<keyword evidence="2" id="KW-0812">Transmembrane</keyword>
<evidence type="ECO:0000256" key="2">
    <source>
        <dbReference type="SAM" id="Phobius"/>
    </source>
</evidence>
<evidence type="ECO:0000313" key="3">
    <source>
        <dbReference type="EMBL" id="TFK23607.1"/>
    </source>
</evidence>
<dbReference type="Proteomes" id="UP000307440">
    <property type="component" value="Unassembled WGS sequence"/>
</dbReference>
<dbReference type="EMBL" id="ML210215">
    <property type="protein sequence ID" value="TFK23607.1"/>
    <property type="molecule type" value="Genomic_DNA"/>
</dbReference>
<organism evidence="3 4">
    <name type="scientific">Coprinopsis marcescibilis</name>
    <name type="common">Agaric fungus</name>
    <name type="synonym">Psathyrella marcescibilis</name>
    <dbReference type="NCBI Taxonomy" id="230819"/>
    <lineage>
        <taxon>Eukaryota</taxon>
        <taxon>Fungi</taxon>
        <taxon>Dikarya</taxon>
        <taxon>Basidiomycota</taxon>
        <taxon>Agaricomycotina</taxon>
        <taxon>Agaricomycetes</taxon>
        <taxon>Agaricomycetidae</taxon>
        <taxon>Agaricales</taxon>
        <taxon>Agaricineae</taxon>
        <taxon>Psathyrellaceae</taxon>
        <taxon>Coprinopsis</taxon>
    </lineage>
</organism>
<keyword evidence="4" id="KW-1185">Reference proteome</keyword>
<gene>
    <name evidence="3" type="ORF">FA15DRAFT_593864</name>
</gene>
<feature type="transmembrane region" description="Helical" evidence="2">
    <location>
        <begin position="218"/>
        <end position="241"/>
    </location>
</feature>
<protein>
    <submittedName>
        <fullName evidence="3">Uncharacterized protein</fullName>
    </submittedName>
</protein>
<keyword evidence="2" id="KW-1133">Transmembrane helix</keyword>
<keyword evidence="2" id="KW-0472">Membrane</keyword>
<feature type="region of interest" description="Disordered" evidence="1">
    <location>
        <begin position="37"/>
        <end position="72"/>
    </location>
</feature>